<feature type="active site" description="O-(3'-phospho-DNA)-tyrosine intermediate" evidence="9">
    <location>
        <position position="300"/>
    </location>
</feature>
<dbReference type="Pfam" id="PF02899">
    <property type="entry name" value="Phage_int_SAM_1"/>
    <property type="match status" value="1"/>
</dbReference>
<dbReference type="InterPro" id="IPR050090">
    <property type="entry name" value="Tyrosine_recombinase_XerCD"/>
</dbReference>
<feature type="active site" evidence="9">
    <location>
        <position position="291"/>
    </location>
</feature>
<evidence type="ECO:0000256" key="7">
    <source>
        <dbReference type="ARBA" id="ARBA00023172"/>
    </source>
</evidence>
<dbReference type="GO" id="GO:0006313">
    <property type="term" value="P:DNA transposition"/>
    <property type="evidence" value="ECO:0007669"/>
    <property type="project" value="UniProtKB-UniRule"/>
</dbReference>
<feature type="active site" evidence="9">
    <location>
        <position position="265"/>
    </location>
</feature>
<evidence type="ECO:0000256" key="6">
    <source>
        <dbReference type="ARBA" id="ARBA00023125"/>
    </source>
</evidence>
<comment type="subunit">
    <text evidence="9">Forms a cyclic heterotetrameric complex composed of two molecules of XerC and two molecules of XerD.</text>
</comment>
<evidence type="ECO:0000256" key="1">
    <source>
        <dbReference type="ARBA" id="ARBA00004496"/>
    </source>
</evidence>
<dbReference type="Proteomes" id="UP000606172">
    <property type="component" value="Unassembled WGS sequence"/>
</dbReference>
<dbReference type="PROSITE" id="PS51900">
    <property type="entry name" value="CB"/>
    <property type="match status" value="1"/>
</dbReference>
<keyword evidence="3 9" id="KW-0132">Cell division</keyword>
<comment type="function">
    <text evidence="9">Site-specific tyrosine recombinase, which acts by catalyzing the cutting and rejoining of the recombining DNA molecules. The XerC-XerD complex is essential to convert dimers of the bacterial chromosome into monomers to permit their segregation at cell division. It also contributes to the segregational stability of plasmids.</text>
</comment>
<organism evidence="13 14">
    <name type="scientific">Sinosporangium siamense</name>
    <dbReference type="NCBI Taxonomy" id="1367973"/>
    <lineage>
        <taxon>Bacteria</taxon>
        <taxon>Bacillati</taxon>
        <taxon>Actinomycetota</taxon>
        <taxon>Actinomycetes</taxon>
        <taxon>Streptosporangiales</taxon>
        <taxon>Streptosporangiaceae</taxon>
        <taxon>Sinosporangium</taxon>
    </lineage>
</organism>
<evidence type="ECO:0000256" key="4">
    <source>
        <dbReference type="ARBA" id="ARBA00022829"/>
    </source>
</evidence>
<dbReference type="Gene3D" id="1.10.150.130">
    <property type="match status" value="1"/>
</dbReference>
<evidence type="ECO:0000259" key="12">
    <source>
        <dbReference type="PROSITE" id="PS51900"/>
    </source>
</evidence>
<dbReference type="InterPro" id="IPR011010">
    <property type="entry name" value="DNA_brk_join_enz"/>
</dbReference>
<keyword evidence="4 9" id="KW-0159">Chromosome partition</keyword>
<dbReference type="GO" id="GO:0051301">
    <property type="term" value="P:cell division"/>
    <property type="evidence" value="ECO:0007669"/>
    <property type="project" value="UniProtKB-KW"/>
</dbReference>
<evidence type="ECO:0000313" key="13">
    <source>
        <dbReference type="EMBL" id="GII91436.1"/>
    </source>
</evidence>
<dbReference type="InterPro" id="IPR013762">
    <property type="entry name" value="Integrase-like_cat_sf"/>
</dbReference>
<keyword evidence="14" id="KW-1185">Reference proteome</keyword>
<dbReference type="InterPro" id="IPR002104">
    <property type="entry name" value="Integrase_catalytic"/>
</dbReference>
<dbReference type="InterPro" id="IPR010998">
    <property type="entry name" value="Integrase_recombinase_N"/>
</dbReference>
<protein>
    <recommendedName>
        <fullName evidence="9">Tyrosine recombinase XerC</fullName>
    </recommendedName>
</protein>
<feature type="active site" evidence="9">
    <location>
        <position position="194"/>
    </location>
</feature>
<keyword evidence="8 9" id="KW-0131">Cell cycle</keyword>
<feature type="domain" description="Tyr recombinase" evidence="11">
    <location>
        <begin position="127"/>
        <end position="313"/>
    </location>
</feature>
<keyword evidence="5 9" id="KW-0229">DNA integration</keyword>
<dbReference type="Gene3D" id="1.10.443.10">
    <property type="entry name" value="Intergrase catalytic core"/>
    <property type="match status" value="1"/>
</dbReference>
<dbReference type="InterPro" id="IPR004107">
    <property type="entry name" value="Integrase_SAM-like_N"/>
</dbReference>
<evidence type="ECO:0000256" key="10">
    <source>
        <dbReference type="SAM" id="MobiDB-lite"/>
    </source>
</evidence>
<keyword evidence="2 9" id="KW-0963">Cytoplasm</keyword>
<dbReference type="GO" id="GO:0005737">
    <property type="term" value="C:cytoplasm"/>
    <property type="evidence" value="ECO:0007669"/>
    <property type="project" value="UniProtKB-SubCell"/>
</dbReference>
<dbReference type="Pfam" id="PF00589">
    <property type="entry name" value="Phage_integrase"/>
    <property type="match status" value="1"/>
</dbReference>
<dbReference type="CDD" id="cd00798">
    <property type="entry name" value="INT_XerDC_C"/>
    <property type="match status" value="1"/>
</dbReference>
<comment type="subcellular location">
    <subcellularLocation>
        <location evidence="1 9">Cytoplasm</location>
    </subcellularLocation>
</comment>
<evidence type="ECO:0000256" key="8">
    <source>
        <dbReference type="ARBA" id="ARBA00023306"/>
    </source>
</evidence>
<evidence type="ECO:0000259" key="11">
    <source>
        <dbReference type="PROSITE" id="PS51898"/>
    </source>
</evidence>
<feature type="region of interest" description="Disordered" evidence="10">
    <location>
        <begin position="1"/>
        <end position="22"/>
    </location>
</feature>
<dbReference type="GO" id="GO:0003677">
    <property type="term" value="F:DNA binding"/>
    <property type="evidence" value="ECO:0007669"/>
    <property type="project" value="UniProtKB-UniRule"/>
</dbReference>
<reference evidence="13" key="1">
    <citation type="submission" date="2021-01" db="EMBL/GenBank/DDBJ databases">
        <title>Whole genome shotgun sequence of Sinosporangium siamense NBRC 109515.</title>
        <authorList>
            <person name="Komaki H."/>
            <person name="Tamura T."/>
        </authorList>
    </citation>
    <scope>NUCLEOTIDE SEQUENCE</scope>
    <source>
        <strain evidence="13">NBRC 109515</strain>
    </source>
</reference>
<dbReference type="SUPFAM" id="SSF56349">
    <property type="entry name" value="DNA breaking-rejoining enzymes"/>
    <property type="match status" value="1"/>
</dbReference>
<feature type="domain" description="Core-binding (CB)" evidence="12">
    <location>
        <begin position="20"/>
        <end position="106"/>
    </location>
</feature>
<dbReference type="PANTHER" id="PTHR30349">
    <property type="entry name" value="PHAGE INTEGRASE-RELATED"/>
    <property type="match status" value="1"/>
</dbReference>
<comment type="similarity">
    <text evidence="9">Belongs to the 'phage' integrase family. XerC subfamily.</text>
</comment>
<sequence length="319" mass="35180">MAAEGRFRGGTQMDGSSESPGFEQVAGEFRRHLELERNLSFNTIRGYMSDLAGFVAHIRSEGEVTLPSIDVHVMREWLALQHDAGRSRATLARRTAFLRTFTAFAHRRGWLRRDPGLLLGTAKATRALPEVLNRYEAKAVLDRGLVGVAKDVKALRDQAIMEVLYATGLRVGELCGLDVDDVDRERYVVRVVGKGGKERSVPFGRPALRALDAWTVRGRALWVRDCSGPALLLGVRGGRIDPTAVRRVVHARLGQVDGVPDMGPHGLRHSAATHLLEGGADLRSVQELLGHTSLNTTQIYTHISIDRLHAAYRQAHPRA</sequence>
<keyword evidence="7 9" id="KW-0233">DNA recombination</keyword>
<name>A0A919RGC6_9ACTN</name>
<evidence type="ECO:0000256" key="5">
    <source>
        <dbReference type="ARBA" id="ARBA00022908"/>
    </source>
</evidence>
<dbReference type="PROSITE" id="PS51898">
    <property type="entry name" value="TYR_RECOMBINASE"/>
    <property type="match status" value="1"/>
</dbReference>
<dbReference type="PANTHER" id="PTHR30349:SF77">
    <property type="entry name" value="TYROSINE RECOMBINASE XERC"/>
    <property type="match status" value="1"/>
</dbReference>
<evidence type="ECO:0000256" key="3">
    <source>
        <dbReference type="ARBA" id="ARBA00022618"/>
    </source>
</evidence>
<dbReference type="HAMAP" id="MF_01808">
    <property type="entry name" value="Recomb_XerC_XerD"/>
    <property type="match status" value="1"/>
</dbReference>
<accession>A0A919RGC6</accession>
<keyword evidence="6 9" id="KW-0238">DNA-binding</keyword>
<dbReference type="InterPro" id="IPR044068">
    <property type="entry name" value="CB"/>
</dbReference>
<dbReference type="RefSeq" id="WP_204022842.1">
    <property type="nucleotide sequence ID" value="NZ_JBHLZQ010000004.1"/>
</dbReference>
<dbReference type="GO" id="GO:0007059">
    <property type="term" value="P:chromosome segregation"/>
    <property type="evidence" value="ECO:0007669"/>
    <property type="project" value="UniProtKB-UniRule"/>
</dbReference>
<dbReference type="AlphaFoldDB" id="A0A919RGC6"/>
<feature type="active site" evidence="9">
    <location>
        <position position="170"/>
    </location>
</feature>
<dbReference type="InterPro" id="IPR023009">
    <property type="entry name" value="Tyrosine_recombinase_XerC/XerD"/>
</dbReference>
<proteinExistence type="inferred from homology"/>
<evidence type="ECO:0000256" key="9">
    <source>
        <dbReference type="HAMAP-Rule" id="MF_01808"/>
    </source>
</evidence>
<gene>
    <name evidence="13" type="primary">xerC_1</name>
    <name evidence="9" type="synonym">xerC</name>
    <name evidence="13" type="ORF">Ssi02_16670</name>
</gene>
<feature type="active site" evidence="9">
    <location>
        <position position="268"/>
    </location>
</feature>
<dbReference type="EMBL" id="BOOW01000009">
    <property type="protein sequence ID" value="GII91436.1"/>
    <property type="molecule type" value="Genomic_DNA"/>
</dbReference>
<comment type="caution">
    <text evidence="13">The sequence shown here is derived from an EMBL/GenBank/DDBJ whole genome shotgun (WGS) entry which is preliminary data.</text>
</comment>
<dbReference type="GO" id="GO:0009037">
    <property type="term" value="F:tyrosine-based site-specific recombinase activity"/>
    <property type="evidence" value="ECO:0007669"/>
    <property type="project" value="UniProtKB-UniRule"/>
</dbReference>
<evidence type="ECO:0000256" key="2">
    <source>
        <dbReference type="ARBA" id="ARBA00022490"/>
    </source>
</evidence>
<evidence type="ECO:0000313" key="14">
    <source>
        <dbReference type="Proteomes" id="UP000606172"/>
    </source>
</evidence>